<protein>
    <submittedName>
        <fullName evidence="1">Uncharacterized protein</fullName>
    </submittedName>
</protein>
<gene>
    <name evidence="1" type="ORF">AVEN_166085_1</name>
</gene>
<dbReference type="OrthoDB" id="6721348at2759"/>
<accession>A0A4Y2TAT1</accession>
<name>A0A4Y2TAT1_ARAVE</name>
<dbReference type="Proteomes" id="UP000499080">
    <property type="component" value="Unassembled WGS sequence"/>
</dbReference>
<dbReference type="PANTHER" id="PTHR46114">
    <property type="entry name" value="APPLE DOMAIN-CONTAINING PROTEIN"/>
    <property type="match status" value="1"/>
</dbReference>
<organism evidence="1 2">
    <name type="scientific">Araneus ventricosus</name>
    <name type="common">Orbweaver spider</name>
    <name type="synonym">Epeira ventricosa</name>
    <dbReference type="NCBI Taxonomy" id="182803"/>
    <lineage>
        <taxon>Eukaryota</taxon>
        <taxon>Metazoa</taxon>
        <taxon>Ecdysozoa</taxon>
        <taxon>Arthropoda</taxon>
        <taxon>Chelicerata</taxon>
        <taxon>Arachnida</taxon>
        <taxon>Araneae</taxon>
        <taxon>Araneomorphae</taxon>
        <taxon>Entelegynae</taxon>
        <taxon>Araneoidea</taxon>
        <taxon>Araneidae</taxon>
        <taxon>Araneus</taxon>
    </lineage>
</organism>
<dbReference type="PANTHER" id="PTHR46114:SF1">
    <property type="entry name" value="ZAD DOMAIN-CONTAINING PROTEIN"/>
    <property type="match status" value="1"/>
</dbReference>
<reference evidence="1 2" key="1">
    <citation type="journal article" date="2019" name="Sci. Rep.">
        <title>Orb-weaving spider Araneus ventricosus genome elucidates the spidroin gene catalogue.</title>
        <authorList>
            <person name="Kono N."/>
            <person name="Nakamura H."/>
            <person name="Ohtoshi R."/>
            <person name="Moran D.A.P."/>
            <person name="Shinohara A."/>
            <person name="Yoshida Y."/>
            <person name="Fujiwara M."/>
            <person name="Mori M."/>
            <person name="Tomita M."/>
            <person name="Arakawa K."/>
        </authorList>
    </citation>
    <scope>NUCLEOTIDE SEQUENCE [LARGE SCALE GENOMIC DNA]</scope>
</reference>
<sequence>MKQFVKALDKDGSCFAYIEKKLPQLSTEIIKAGIFDGPQIRQLIKDPSFVKLMNEVERKAWTSFVAVVGNFLGKRKAENYFELANEMLNSFKSLGCNMSIKVHFLHTHLDRFPENLGDTSEEQGERFHQDIKTMEDRYQGRWDTDMMADYCWSLKRDCSKIHSRISWKRSLRSVQ</sequence>
<proteinExistence type="predicted"/>
<evidence type="ECO:0000313" key="1">
    <source>
        <dbReference type="EMBL" id="GBN97672.1"/>
    </source>
</evidence>
<comment type="caution">
    <text evidence="1">The sequence shown here is derived from an EMBL/GenBank/DDBJ whole genome shotgun (WGS) entry which is preliminary data.</text>
</comment>
<keyword evidence="2" id="KW-1185">Reference proteome</keyword>
<dbReference type="EMBL" id="BGPR01027275">
    <property type="protein sequence ID" value="GBN97672.1"/>
    <property type="molecule type" value="Genomic_DNA"/>
</dbReference>
<dbReference type="AlphaFoldDB" id="A0A4Y2TAT1"/>
<evidence type="ECO:0000313" key="2">
    <source>
        <dbReference type="Proteomes" id="UP000499080"/>
    </source>
</evidence>